<dbReference type="Pfam" id="PF12643">
    <property type="entry name" value="MazG-like"/>
    <property type="match status" value="1"/>
</dbReference>
<dbReference type="PIRSF" id="PIRSF029826">
    <property type="entry name" value="UCP029826_pph"/>
    <property type="match status" value="1"/>
</dbReference>
<sequence length="120" mass="14167">MNDKSLFDLKERLRRFVEERDWDKFHSPKNLAMALTAEVGELVEQFQWLTEDQSKKLSEPIHKQVEEEIADIFIYLVMLADKLNIDIIDVAYLKIDINTSKYPVKLVRGSAKKYTEYQAE</sequence>
<dbReference type="GO" id="GO:0005829">
    <property type="term" value="C:cytosol"/>
    <property type="evidence" value="ECO:0007669"/>
    <property type="project" value="TreeGrafter"/>
</dbReference>
<dbReference type="Proteomes" id="UP000199266">
    <property type="component" value="Unassembled WGS sequence"/>
</dbReference>
<dbReference type="GO" id="GO:0047840">
    <property type="term" value="F:dCTP diphosphatase activity"/>
    <property type="evidence" value="ECO:0007669"/>
    <property type="project" value="TreeGrafter"/>
</dbReference>
<dbReference type="PANTHER" id="PTHR46523:SF1">
    <property type="entry name" value="DCTP PYROPHOSPHATASE 1"/>
    <property type="match status" value="1"/>
</dbReference>
<evidence type="ECO:0000313" key="1">
    <source>
        <dbReference type="EMBL" id="SDX96036.1"/>
    </source>
</evidence>
<dbReference type="PANTHER" id="PTHR46523">
    <property type="entry name" value="DCTP PYROPHOSPHATASE 1"/>
    <property type="match status" value="1"/>
</dbReference>
<dbReference type="InterPro" id="IPR052555">
    <property type="entry name" value="dCTP_Pyrophosphatase"/>
</dbReference>
<dbReference type="GO" id="GO:0006253">
    <property type="term" value="P:dCTP catabolic process"/>
    <property type="evidence" value="ECO:0007669"/>
    <property type="project" value="TreeGrafter"/>
</dbReference>
<dbReference type="InterPro" id="IPR025984">
    <property type="entry name" value="DCTPP"/>
</dbReference>
<keyword evidence="2" id="KW-1185">Reference proteome</keyword>
<name>A0A1H3FYH8_9BACT</name>
<dbReference type="CDD" id="cd11537">
    <property type="entry name" value="NTP-PPase_RS21-C6_like"/>
    <property type="match status" value="1"/>
</dbReference>
<accession>A0A1H3FYH8</accession>
<proteinExistence type="predicted"/>
<gene>
    <name evidence="1" type="ORF">SAMN03080603_01287</name>
</gene>
<dbReference type="RefSeq" id="WP_091461471.1">
    <property type="nucleotide sequence ID" value="NZ_FNPD01000007.1"/>
</dbReference>
<dbReference type="SUPFAM" id="SSF101386">
    <property type="entry name" value="all-alpha NTP pyrophosphatases"/>
    <property type="match status" value="1"/>
</dbReference>
<organism evidence="1 2">
    <name type="scientific">Acetomicrobium thermoterrenum DSM 13490</name>
    <dbReference type="NCBI Taxonomy" id="1120987"/>
    <lineage>
        <taxon>Bacteria</taxon>
        <taxon>Thermotogati</taxon>
        <taxon>Synergistota</taxon>
        <taxon>Synergistia</taxon>
        <taxon>Synergistales</taxon>
        <taxon>Acetomicrobiaceae</taxon>
        <taxon>Acetomicrobium</taxon>
    </lineage>
</organism>
<protein>
    <submittedName>
        <fullName evidence="1">DNA phosphorothioation-dependent restriction protein DptG</fullName>
    </submittedName>
</protein>
<dbReference type="AlphaFoldDB" id="A0A1H3FYH8"/>
<dbReference type="GO" id="GO:0042262">
    <property type="term" value="P:DNA protection"/>
    <property type="evidence" value="ECO:0007669"/>
    <property type="project" value="TreeGrafter"/>
</dbReference>
<dbReference type="EMBL" id="FNPD01000007">
    <property type="protein sequence ID" value="SDX96036.1"/>
    <property type="molecule type" value="Genomic_DNA"/>
</dbReference>
<reference evidence="2" key="1">
    <citation type="submission" date="2016-10" db="EMBL/GenBank/DDBJ databases">
        <authorList>
            <person name="Varghese N."/>
            <person name="Submissions S."/>
        </authorList>
    </citation>
    <scope>NUCLEOTIDE SEQUENCE [LARGE SCALE GENOMIC DNA]</scope>
    <source>
        <strain evidence="2">DSM 13490</strain>
    </source>
</reference>
<evidence type="ECO:0000313" key="2">
    <source>
        <dbReference type="Proteomes" id="UP000199266"/>
    </source>
</evidence>
<dbReference type="Gene3D" id="1.10.287.1080">
    <property type="entry name" value="MazG-like"/>
    <property type="match status" value="1"/>
</dbReference>